<feature type="chain" id="PRO_5043786975" evidence="10">
    <location>
        <begin position="20"/>
        <end position="396"/>
    </location>
</feature>
<feature type="binding site" evidence="7">
    <location>
        <position position="116"/>
    </location>
    <ligand>
        <name>Zn(2+)</name>
        <dbReference type="ChEBI" id="CHEBI:29105"/>
    </ligand>
</feature>
<reference evidence="12 13" key="1">
    <citation type="journal article" date="2021" name="Hortic Res">
        <title>The domestication of Cucurbita argyrosperma as revealed by the genome of its wild relative.</title>
        <authorList>
            <person name="Barrera-Redondo J."/>
            <person name="Sanchez-de la Vega G."/>
            <person name="Aguirre-Liguori J.A."/>
            <person name="Castellanos-Morales G."/>
            <person name="Gutierrez-Guerrero Y.T."/>
            <person name="Aguirre-Dugua X."/>
            <person name="Aguirre-Planter E."/>
            <person name="Tenaillon M.I."/>
            <person name="Lira-Saade R."/>
            <person name="Eguiarte L.E."/>
        </authorList>
    </citation>
    <scope>NUCLEOTIDE SEQUENCE [LARGE SCALE GENOMIC DNA]</scope>
    <source>
        <strain evidence="12">JBR-2021</strain>
    </source>
</reference>
<dbReference type="GO" id="GO:0005634">
    <property type="term" value="C:nucleus"/>
    <property type="evidence" value="ECO:0007669"/>
    <property type="project" value="UniProtKB-SubCell"/>
</dbReference>
<evidence type="ECO:0000256" key="8">
    <source>
        <dbReference type="SAM" id="MobiDB-lite"/>
    </source>
</evidence>
<dbReference type="PANTHER" id="PTHR31100:SF69">
    <property type="entry name" value="AT-HOOK MOTIF NUCLEAR-LOCALIZED PROTEIN 17-RELATED"/>
    <property type="match status" value="1"/>
</dbReference>
<evidence type="ECO:0000259" key="11">
    <source>
        <dbReference type="PROSITE" id="PS51742"/>
    </source>
</evidence>
<evidence type="ECO:0000256" key="6">
    <source>
        <dbReference type="ARBA" id="ARBA00023242"/>
    </source>
</evidence>
<keyword evidence="5" id="KW-0804">Transcription</keyword>
<comment type="subcellular location">
    <subcellularLocation>
        <location evidence="2">Nucleus</location>
    </subcellularLocation>
</comment>
<feature type="domain" description="PPC" evidence="11">
    <location>
        <begin position="199"/>
        <end position="343"/>
    </location>
</feature>
<evidence type="ECO:0000256" key="1">
    <source>
        <dbReference type="ARBA" id="ARBA00003687"/>
    </source>
</evidence>
<keyword evidence="9" id="KW-1133">Transmembrane helix</keyword>
<feature type="signal peptide" evidence="10">
    <location>
        <begin position="1"/>
        <end position="19"/>
    </location>
</feature>
<dbReference type="InterPro" id="IPR001765">
    <property type="entry name" value="Carbonic_anhydrase"/>
</dbReference>
<keyword evidence="10" id="KW-0732">Signal</keyword>
<evidence type="ECO:0000313" key="13">
    <source>
        <dbReference type="Proteomes" id="UP000685013"/>
    </source>
</evidence>
<dbReference type="EMBL" id="JAGKQH010000005">
    <property type="protein sequence ID" value="KAG6598735.1"/>
    <property type="molecule type" value="Genomic_DNA"/>
</dbReference>
<dbReference type="PANTHER" id="PTHR31100">
    <property type="entry name" value="AT-HOOK MOTIF NUCLEAR-LOCALIZED PROTEIN 15"/>
    <property type="match status" value="1"/>
</dbReference>
<comment type="function">
    <text evidence="1">Transcription factor that specifically binds AT-rich DNA sequences related to the nuclear matrix attachment regions (MARs).</text>
</comment>
<keyword evidence="7" id="KW-0862">Zinc</keyword>
<keyword evidence="6" id="KW-0539">Nucleus</keyword>
<evidence type="ECO:0000256" key="3">
    <source>
        <dbReference type="ARBA" id="ARBA00023015"/>
    </source>
</evidence>
<protein>
    <submittedName>
        <fullName evidence="12">AT-hook motif nuclear-localized protein 17</fullName>
    </submittedName>
</protein>
<comment type="cofactor">
    <cofactor evidence="7">
        <name>Zn(2+)</name>
        <dbReference type="ChEBI" id="CHEBI:29105"/>
    </cofactor>
    <text evidence="7">Binds 1 zinc ion per subunit.</text>
</comment>
<dbReference type="CDD" id="cd11378">
    <property type="entry name" value="DUF296"/>
    <property type="match status" value="1"/>
</dbReference>
<proteinExistence type="predicted"/>
<dbReference type="FunFam" id="3.30.1330.80:FF:000006">
    <property type="entry name" value="AT-hook motif nuclear-localized protein"/>
    <property type="match status" value="1"/>
</dbReference>
<keyword evidence="4" id="KW-0238">DNA-binding</keyword>
<keyword evidence="9" id="KW-0812">Transmembrane</keyword>
<dbReference type="Pfam" id="PF03479">
    <property type="entry name" value="PCC"/>
    <property type="match status" value="1"/>
</dbReference>
<dbReference type="InterPro" id="IPR014476">
    <property type="entry name" value="AHL15-29"/>
</dbReference>
<name>A0AAV6NJ35_9ROSI</name>
<feature type="transmembrane region" description="Helical" evidence="9">
    <location>
        <begin position="294"/>
        <end position="313"/>
    </location>
</feature>
<dbReference type="AlphaFoldDB" id="A0AAV6NJ35"/>
<dbReference type="Pfam" id="PF00484">
    <property type="entry name" value="Pro_CA"/>
    <property type="match status" value="1"/>
</dbReference>
<feature type="region of interest" description="Disordered" evidence="8">
    <location>
        <begin position="165"/>
        <end position="196"/>
    </location>
</feature>
<evidence type="ECO:0000256" key="5">
    <source>
        <dbReference type="ARBA" id="ARBA00023163"/>
    </source>
</evidence>
<evidence type="ECO:0000256" key="4">
    <source>
        <dbReference type="ARBA" id="ARBA00023125"/>
    </source>
</evidence>
<dbReference type="PROSITE" id="PS51742">
    <property type="entry name" value="PPC"/>
    <property type="match status" value="1"/>
</dbReference>
<evidence type="ECO:0000256" key="10">
    <source>
        <dbReference type="SAM" id="SignalP"/>
    </source>
</evidence>
<keyword evidence="13" id="KW-1185">Reference proteome</keyword>
<keyword evidence="9" id="KW-0472">Membrane</keyword>
<feature type="non-terminal residue" evidence="12">
    <location>
        <position position="1"/>
    </location>
</feature>
<organism evidence="12 13">
    <name type="scientific">Cucurbita argyrosperma subsp. sororia</name>
    <dbReference type="NCBI Taxonomy" id="37648"/>
    <lineage>
        <taxon>Eukaryota</taxon>
        <taxon>Viridiplantae</taxon>
        <taxon>Streptophyta</taxon>
        <taxon>Embryophyta</taxon>
        <taxon>Tracheophyta</taxon>
        <taxon>Spermatophyta</taxon>
        <taxon>Magnoliopsida</taxon>
        <taxon>eudicotyledons</taxon>
        <taxon>Gunneridae</taxon>
        <taxon>Pentapetalae</taxon>
        <taxon>rosids</taxon>
        <taxon>fabids</taxon>
        <taxon>Cucurbitales</taxon>
        <taxon>Cucurbitaceae</taxon>
        <taxon>Cucurbiteae</taxon>
        <taxon>Cucurbita</taxon>
    </lineage>
</organism>
<evidence type="ECO:0000256" key="2">
    <source>
        <dbReference type="ARBA" id="ARBA00004123"/>
    </source>
</evidence>
<dbReference type="SMART" id="SM00947">
    <property type="entry name" value="Pro_CA"/>
    <property type="match status" value="1"/>
</dbReference>
<feature type="region of interest" description="Disordered" evidence="8">
    <location>
        <begin position="332"/>
        <end position="365"/>
    </location>
</feature>
<evidence type="ECO:0000313" key="12">
    <source>
        <dbReference type="EMBL" id="KAG6598735.1"/>
    </source>
</evidence>
<accession>A0AAV6NJ35</accession>
<evidence type="ECO:0000256" key="7">
    <source>
        <dbReference type="PIRSR" id="PIRSR601765-1"/>
    </source>
</evidence>
<keyword evidence="7" id="KW-0479">Metal-binding</keyword>
<gene>
    <name evidence="12" type="primary">AHL17</name>
    <name evidence="12" type="ORF">SDJN03_08513</name>
</gene>
<evidence type="ECO:0000256" key="9">
    <source>
        <dbReference type="SAM" id="Phobius"/>
    </source>
</evidence>
<comment type="caution">
    <text evidence="12">The sequence shown here is derived from an EMBL/GenBank/DDBJ whole genome shotgun (WGS) entry which is preliminary data.</text>
</comment>
<dbReference type="GO" id="GO:0003700">
    <property type="term" value="F:DNA-binding transcription factor activity"/>
    <property type="evidence" value="ECO:0007669"/>
    <property type="project" value="TreeGrafter"/>
</dbReference>
<dbReference type="GO" id="GO:0003680">
    <property type="term" value="F:minor groove of adenine-thymine-rich DNA binding"/>
    <property type="evidence" value="ECO:0007669"/>
    <property type="project" value="InterPro"/>
</dbReference>
<dbReference type="InterPro" id="IPR005175">
    <property type="entry name" value="PPC_dom"/>
</dbReference>
<dbReference type="GO" id="GO:0008270">
    <property type="term" value="F:zinc ion binding"/>
    <property type="evidence" value="ECO:0007669"/>
    <property type="project" value="InterPro"/>
</dbReference>
<sequence length="396" mass="42591">MKKSMKRIRKCLLIAFTSGLEVSRSSSGMEVKDEDKVFDEMTMKISEFYEPQVFATFGKFSSSCRTASPYEAFTVRNVANIIPPWQNGPTETNAGLEFAMNTLKVENILVLGHSSCAGIQGLMSMEDDAINSSRHFTHPPPHQPEDEPTAAVPLPFKPLPESISAADDSTIEVVRRPRGRPPGSKNKPKPPLVITREPEPTMRPYVLEVPGGNDVVEAILRFCRQKNTALCVLNGSGTVANVSLRQPSATPSATVTFHGCFEILSISATVFPETMSFPVPNGFTISLAGHQGQIVGGMVAGALISAGTVFVIASSFNNPMYLRLPELDELKNSESGGGEVHSPHVSVAGDSSGHRPGQSRGRGQLVESHGMALMSCHAPSDVVWAPTARQPPPPPY</sequence>
<keyword evidence="3" id="KW-0805">Transcription regulation</keyword>
<feature type="binding site" evidence="7">
    <location>
        <position position="113"/>
    </location>
    <ligand>
        <name>Zn(2+)</name>
        <dbReference type="ChEBI" id="CHEBI:29105"/>
    </ligand>
</feature>
<dbReference type="Proteomes" id="UP000685013">
    <property type="component" value="Chromosome 5"/>
</dbReference>
<dbReference type="GO" id="GO:0004089">
    <property type="term" value="F:carbonate dehydratase activity"/>
    <property type="evidence" value="ECO:0007669"/>
    <property type="project" value="InterPro"/>
</dbReference>